<dbReference type="SUPFAM" id="SSF51419">
    <property type="entry name" value="PLP-binding barrel"/>
    <property type="match status" value="1"/>
</dbReference>
<evidence type="ECO:0000256" key="3">
    <source>
        <dbReference type="PIRSR" id="PIRSR004848-1"/>
    </source>
</evidence>
<accession>A0A6J4Q6U7</accession>
<protein>
    <recommendedName>
        <fullName evidence="2">Pyridoxal phosphate homeostasis protein</fullName>
        <shortName evidence="2">PLP homeostasis protein</shortName>
    </recommendedName>
</protein>
<name>A0A6J4Q6U7_9ACTN</name>
<evidence type="ECO:0000259" key="5">
    <source>
        <dbReference type="Pfam" id="PF01168"/>
    </source>
</evidence>
<keyword evidence="1 2" id="KW-0663">Pyridoxal phosphate</keyword>
<dbReference type="InterPro" id="IPR011078">
    <property type="entry name" value="PyrdxlP_homeostasis"/>
</dbReference>
<dbReference type="PROSITE" id="PS01211">
    <property type="entry name" value="UPF0001"/>
    <property type="match status" value="1"/>
</dbReference>
<dbReference type="HAMAP" id="MF_02087">
    <property type="entry name" value="PLP_homeostasis"/>
    <property type="match status" value="1"/>
</dbReference>
<dbReference type="CDD" id="cd00635">
    <property type="entry name" value="PLPDE_III_YBL036c_like"/>
    <property type="match status" value="1"/>
</dbReference>
<dbReference type="PIRSF" id="PIRSF004848">
    <property type="entry name" value="YBL036c_PLPDEIII"/>
    <property type="match status" value="1"/>
</dbReference>
<reference evidence="6" key="1">
    <citation type="submission" date="2020-02" db="EMBL/GenBank/DDBJ databases">
        <authorList>
            <person name="Meier V. D."/>
        </authorList>
    </citation>
    <scope>NUCLEOTIDE SEQUENCE</scope>
    <source>
        <strain evidence="6">AVDCRST_MAG28</strain>
    </source>
</reference>
<feature type="modified residue" description="N6-(pyridoxal phosphate)lysine" evidence="2 3">
    <location>
        <position position="40"/>
    </location>
</feature>
<comment type="cofactor">
    <cofactor evidence="3">
        <name>pyridoxal 5'-phosphate</name>
        <dbReference type="ChEBI" id="CHEBI:597326"/>
    </cofactor>
</comment>
<sequence length="236" mass="26740">MQATPERISERLEAVRWGVREALNESGRGPDETRILVASKYYTLEQMGALAGAGVEIVGENKVEDLLRKQEAFEDAFEWHFIGHLQRRKARDVVSRVTLIHSVDSVRLVEELAKRAPEEGVEVLVQVNVSGEESKYGVREDEVDPMLEVIGETEGKVRARGFSTLAPLVEQAEDVRYVFAKLRTIRDRLKNRWSSRFDLSELSMGMSNDYRVAVEEGATIVRIGRALIEEPREARS</sequence>
<evidence type="ECO:0000256" key="2">
    <source>
        <dbReference type="HAMAP-Rule" id="MF_02087"/>
    </source>
</evidence>
<comment type="function">
    <text evidence="2">Pyridoxal 5'-phosphate (PLP)-binding protein, which is involved in PLP homeostasis.</text>
</comment>
<organism evidence="6">
    <name type="scientific">uncultured Rubrobacteraceae bacterium</name>
    <dbReference type="NCBI Taxonomy" id="349277"/>
    <lineage>
        <taxon>Bacteria</taxon>
        <taxon>Bacillati</taxon>
        <taxon>Actinomycetota</taxon>
        <taxon>Rubrobacteria</taxon>
        <taxon>Rubrobacterales</taxon>
        <taxon>Rubrobacteraceae</taxon>
        <taxon>environmental samples</taxon>
    </lineage>
</organism>
<dbReference type="Pfam" id="PF01168">
    <property type="entry name" value="Ala_racemase_N"/>
    <property type="match status" value="1"/>
</dbReference>
<comment type="similarity">
    <text evidence="2 4">Belongs to the pyridoxal phosphate-binding protein YggS/PROSC family.</text>
</comment>
<dbReference type="EMBL" id="CADCVE010000001">
    <property type="protein sequence ID" value="CAA9435586.1"/>
    <property type="molecule type" value="Genomic_DNA"/>
</dbReference>
<feature type="domain" description="Alanine racemase N-terminal" evidence="5">
    <location>
        <begin position="47"/>
        <end position="227"/>
    </location>
</feature>
<dbReference type="Gene3D" id="3.20.20.10">
    <property type="entry name" value="Alanine racemase"/>
    <property type="match status" value="1"/>
</dbReference>
<dbReference type="InterPro" id="IPR029066">
    <property type="entry name" value="PLP-binding_barrel"/>
</dbReference>
<proteinExistence type="inferred from homology"/>
<dbReference type="PANTHER" id="PTHR10146:SF14">
    <property type="entry name" value="PYRIDOXAL PHOSPHATE HOMEOSTASIS PROTEIN"/>
    <property type="match status" value="1"/>
</dbReference>
<dbReference type="NCBIfam" id="TIGR00044">
    <property type="entry name" value="YggS family pyridoxal phosphate-dependent enzyme"/>
    <property type="match status" value="1"/>
</dbReference>
<dbReference type="AlphaFoldDB" id="A0A6J4Q6U7"/>
<dbReference type="InterPro" id="IPR001608">
    <property type="entry name" value="Ala_racemase_N"/>
</dbReference>
<evidence type="ECO:0000256" key="1">
    <source>
        <dbReference type="ARBA" id="ARBA00022898"/>
    </source>
</evidence>
<dbReference type="PANTHER" id="PTHR10146">
    <property type="entry name" value="PROLINE SYNTHETASE CO-TRANSCRIBED BACTERIAL HOMOLOG PROTEIN"/>
    <property type="match status" value="1"/>
</dbReference>
<gene>
    <name evidence="6" type="ORF">AVDCRST_MAG28-1804</name>
</gene>
<dbReference type="GO" id="GO:0030170">
    <property type="term" value="F:pyridoxal phosphate binding"/>
    <property type="evidence" value="ECO:0007669"/>
    <property type="project" value="UniProtKB-UniRule"/>
</dbReference>
<evidence type="ECO:0000256" key="4">
    <source>
        <dbReference type="RuleBase" id="RU004514"/>
    </source>
</evidence>
<evidence type="ECO:0000313" key="6">
    <source>
        <dbReference type="EMBL" id="CAA9435586.1"/>
    </source>
</evidence>